<proteinExistence type="predicted"/>
<accession>A0A1M4MJ62</accession>
<organism evidence="1 2">
    <name type="scientific">Methanoculleus chikugoensis</name>
    <dbReference type="NCBI Taxonomy" id="118126"/>
    <lineage>
        <taxon>Archaea</taxon>
        <taxon>Methanobacteriati</taxon>
        <taxon>Methanobacteriota</taxon>
        <taxon>Stenosarchaea group</taxon>
        <taxon>Methanomicrobia</taxon>
        <taxon>Methanomicrobiales</taxon>
        <taxon>Methanomicrobiaceae</taxon>
        <taxon>Methanoculleus</taxon>
    </lineage>
</organism>
<reference evidence="1 2" key="1">
    <citation type="submission" date="2016-08" db="EMBL/GenBank/DDBJ databases">
        <authorList>
            <person name="Seilhamer J.J."/>
        </authorList>
    </citation>
    <scope>NUCLEOTIDE SEQUENCE [LARGE SCALE GENOMIC DNA]</scope>
    <source>
        <strain evidence="1">L21-II-0</strain>
    </source>
</reference>
<dbReference type="RefSeq" id="WP_074369260.1">
    <property type="nucleotide sequence ID" value="NZ_FMID01000022.1"/>
</dbReference>
<evidence type="ECO:0000313" key="2">
    <source>
        <dbReference type="Proteomes" id="UP000184671"/>
    </source>
</evidence>
<dbReference type="Proteomes" id="UP000184671">
    <property type="component" value="Unassembled WGS sequence"/>
</dbReference>
<dbReference type="OrthoDB" id="140655at2157"/>
<name>A0A1M4MJ62_9EURY</name>
<dbReference type="STRING" id="118126.L21_0856"/>
<protein>
    <submittedName>
        <fullName evidence="1">Uncharacterized protein</fullName>
    </submittedName>
</protein>
<gene>
    <name evidence="1" type="ORF">L21_0856</name>
</gene>
<dbReference type="EMBL" id="FMID01000022">
    <property type="protein sequence ID" value="SCL74969.1"/>
    <property type="molecule type" value="Genomic_DNA"/>
</dbReference>
<evidence type="ECO:0000313" key="1">
    <source>
        <dbReference type="EMBL" id="SCL74969.1"/>
    </source>
</evidence>
<sequence>MNRRIGTQAFPLLLAVLLVSAGIMPLVSATENEGAGIDLDRYSPPQLNVDPSIETIAIFEALSPQPERRITDGRTEGGIPFGSIVVHAADGITRVFDKNGNQLLSISDEKSGKLPTPAGVEKSCTRLHQLPNDSRVYHRGDQTFVLDAAGELILTVIDKTPSSGRNVAEPKMWTGNSWVESAEDRPNSEITEYTAYWTVPSSPPSGLAINERIYLFNGIERTVGSTTYLLQPVLAYNGSTHQWEGQAWAAYSPNYQDSYYGPLFATATGHTMRGRIYWSSSLNLWSITIYDHTTGQYSSLSTQCMQPGAGCRVGYVLEGWNIDDNTDVPGDTLFYDMVYKSYGAPMSIDLEPWYSTEVPYEIMRYCQVQIIQNPSRVCLHTYN</sequence>
<dbReference type="AlphaFoldDB" id="A0A1M4MJ62"/>